<name>K0RJY8_THAOC</name>
<organism evidence="2 3">
    <name type="scientific">Thalassiosira oceanica</name>
    <name type="common">Marine diatom</name>
    <dbReference type="NCBI Taxonomy" id="159749"/>
    <lineage>
        <taxon>Eukaryota</taxon>
        <taxon>Sar</taxon>
        <taxon>Stramenopiles</taxon>
        <taxon>Ochrophyta</taxon>
        <taxon>Bacillariophyta</taxon>
        <taxon>Coscinodiscophyceae</taxon>
        <taxon>Thalassiosirophycidae</taxon>
        <taxon>Thalassiosirales</taxon>
        <taxon>Thalassiosiraceae</taxon>
        <taxon>Thalassiosira</taxon>
    </lineage>
</organism>
<feature type="region of interest" description="Disordered" evidence="1">
    <location>
        <begin position="111"/>
        <end position="156"/>
    </location>
</feature>
<evidence type="ECO:0000313" key="3">
    <source>
        <dbReference type="Proteomes" id="UP000266841"/>
    </source>
</evidence>
<protein>
    <submittedName>
        <fullName evidence="2">Uncharacterized protein</fullName>
    </submittedName>
</protein>
<dbReference type="EMBL" id="AGNL01047418">
    <property type="protein sequence ID" value="EJK47017.1"/>
    <property type="molecule type" value="Genomic_DNA"/>
</dbReference>
<evidence type="ECO:0000313" key="2">
    <source>
        <dbReference type="EMBL" id="EJK47017.1"/>
    </source>
</evidence>
<sequence length="156" mass="16816">MESYPCGAQISTINRRRLVVAGVNSTGDMTPLAFRQLSATMEPTIGPLSHHHGGKGKTAETYARRAQEICAVRDPRQMQGAALSTVNNTVNKVVPPVNELVHVVGRGDAQRGAYRREGDGAHRRGGRGRGSLCASSLLPSHDRDEEVNLPDPVRGR</sequence>
<gene>
    <name evidence="2" type="ORF">THAOC_34289</name>
</gene>
<dbReference type="AlphaFoldDB" id="K0RJY8"/>
<keyword evidence="3" id="KW-1185">Reference proteome</keyword>
<accession>K0RJY8</accession>
<reference evidence="2 3" key="1">
    <citation type="journal article" date="2012" name="Genome Biol.">
        <title>Genome and low-iron response of an oceanic diatom adapted to chronic iron limitation.</title>
        <authorList>
            <person name="Lommer M."/>
            <person name="Specht M."/>
            <person name="Roy A.S."/>
            <person name="Kraemer L."/>
            <person name="Andreson R."/>
            <person name="Gutowska M.A."/>
            <person name="Wolf J."/>
            <person name="Bergner S.V."/>
            <person name="Schilhabel M.B."/>
            <person name="Klostermeier U.C."/>
            <person name="Beiko R.G."/>
            <person name="Rosenstiel P."/>
            <person name="Hippler M."/>
            <person name="Laroche J."/>
        </authorList>
    </citation>
    <scope>NUCLEOTIDE SEQUENCE [LARGE SCALE GENOMIC DNA]</scope>
    <source>
        <strain evidence="2 3">CCMP1005</strain>
    </source>
</reference>
<evidence type="ECO:0000256" key="1">
    <source>
        <dbReference type="SAM" id="MobiDB-lite"/>
    </source>
</evidence>
<proteinExistence type="predicted"/>
<dbReference type="Proteomes" id="UP000266841">
    <property type="component" value="Unassembled WGS sequence"/>
</dbReference>
<comment type="caution">
    <text evidence="2">The sequence shown here is derived from an EMBL/GenBank/DDBJ whole genome shotgun (WGS) entry which is preliminary data.</text>
</comment>